<evidence type="ECO:0000313" key="2">
    <source>
        <dbReference type="EMBL" id="VFK09572.1"/>
    </source>
</evidence>
<accession>A0A450VXW4</accession>
<dbReference type="AlphaFoldDB" id="A0A450VXW4"/>
<name>A0A450VXW4_9GAMM</name>
<evidence type="ECO:0008006" key="3">
    <source>
        <dbReference type="Google" id="ProtNLM"/>
    </source>
</evidence>
<evidence type="ECO:0000256" key="1">
    <source>
        <dbReference type="SAM" id="Phobius"/>
    </source>
</evidence>
<keyword evidence="1" id="KW-0812">Transmembrane</keyword>
<organism evidence="2">
    <name type="scientific">Candidatus Kentrum sp. LPFa</name>
    <dbReference type="NCBI Taxonomy" id="2126335"/>
    <lineage>
        <taxon>Bacteria</taxon>
        <taxon>Pseudomonadati</taxon>
        <taxon>Pseudomonadota</taxon>
        <taxon>Gammaproteobacteria</taxon>
        <taxon>Candidatus Kentrum</taxon>
    </lineage>
</organism>
<keyword evidence="1" id="KW-1133">Transmembrane helix</keyword>
<reference evidence="2" key="1">
    <citation type="submission" date="2019-02" db="EMBL/GenBank/DDBJ databases">
        <authorList>
            <person name="Gruber-Vodicka R. H."/>
            <person name="Seah K. B. B."/>
        </authorList>
    </citation>
    <scope>NUCLEOTIDE SEQUENCE</scope>
    <source>
        <strain evidence="2">BECK_S312</strain>
    </source>
</reference>
<protein>
    <recommendedName>
        <fullName evidence="3">DUF1640 domain-containing protein</fullName>
    </recommendedName>
</protein>
<dbReference type="Gene3D" id="1.20.5.340">
    <property type="match status" value="1"/>
</dbReference>
<dbReference type="EMBL" id="CAADFM010000025">
    <property type="protein sequence ID" value="VFK09572.1"/>
    <property type="molecule type" value="Genomic_DNA"/>
</dbReference>
<proteinExistence type="predicted"/>
<feature type="transmembrane region" description="Helical" evidence="1">
    <location>
        <begin position="97"/>
        <end position="115"/>
    </location>
</feature>
<sequence length="124" mass="14180">MNKTIKKSGSYRRMIFHLTFLGPDFPGWEKTTMTAITFDTLKFVQTLKEAEFSERQAEAISRAFKDAQHESEVATRADIHELDNKLCSKMREIELRLTIRMGAMITTAIVVIVAIDKFLQAPVL</sequence>
<gene>
    <name evidence="2" type="ORF">BECKLPF1236A_GA0070988_1002516</name>
</gene>
<keyword evidence="1" id="KW-0472">Membrane</keyword>